<keyword evidence="5 7" id="KW-0496">Mitochondrion</keyword>
<feature type="domain" description="Cytochrome c oxidase assembly factor 3 mitochondrial coiled-coil" evidence="8">
    <location>
        <begin position="35"/>
        <end position="71"/>
    </location>
</feature>
<evidence type="ECO:0000256" key="2">
    <source>
        <dbReference type="ARBA" id="ARBA00007035"/>
    </source>
</evidence>
<gene>
    <name evidence="9" type="ORF">PACLA_8A054442</name>
</gene>
<organism evidence="9 10">
    <name type="scientific">Paramuricea clavata</name>
    <name type="common">Red gorgonian</name>
    <name type="synonym">Violescent sea-whip</name>
    <dbReference type="NCBI Taxonomy" id="317549"/>
    <lineage>
        <taxon>Eukaryota</taxon>
        <taxon>Metazoa</taxon>
        <taxon>Cnidaria</taxon>
        <taxon>Anthozoa</taxon>
        <taxon>Octocorallia</taxon>
        <taxon>Malacalcyonacea</taxon>
        <taxon>Plexauridae</taxon>
        <taxon>Paramuricea</taxon>
    </lineage>
</organism>
<proteinExistence type="inferred from homology"/>
<keyword evidence="4 7" id="KW-1133">Transmembrane helix</keyword>
<dbReference type="Pfam" id="PF09813">
    <property type="entry name" value="Coa3_cc"/>
    <property type="match status" value="1"/>
</dbReference>
<accession>A0A6S7HN23</accession>
<evidence type="ECO:0000313" key="9">
    <source>
        <dbReference type="EMBL" id="CAB4007395.1"/>
    </source>
</evidence>
<comment type="function">
    <text evidence="7">Required for assembly of cytochrome c oxidase (complex IV).</text>
</comment>
<dbReference type="AlphaFoldDB" id="A0A6S7HN23"/>
<evidence type="ECO:0000256" key="7">
    <source>
        <dbReference type="RuleBase" id="RU367056"/>
    </source>
</evidence>
<dbReference type="EMBL" id="CACRXK020005785">
    <property type="protein sequence ID" value="CAB4007395.1"/>
    <property type="molecule type" value="Genomic_DNA"/>
</dbReference>
<evidence type="ECO:0000256" key="6">
    <source>
        <dbReference type="ARBA" id="ARBA00023136"/>
    </source>
</evidence>
<evidence type="ECO:0000259" key="8">
    <source>
        <dbReference type="Pfam" id="PF09813"/>
    </source>
</evidence>
<dbReference type="GO" id="GO:0033617">
    <property type="term" value="P:mitochondrial respiratory chain complex IV assembly"/>
    <property type="evidence" value="ECO:0007669"/>
    <property type="project" value="UniProtKB-UniRule"/>
</dbReference>
<comment type="subunit">
    <text evidence="7">Component of 250-400 kDa complexes called cytochrome oxidase assembly intermediates or COA complexes.</text>
</comment>
<reference evidence="9" key="1">
    <citation type="submission" date="2020-04" db="EMBL/GenBank/DDBJ databases">
        <authorList>
            <person name="Alioto T."/>
            <person name="Alioto T."/>
            <person name="Gomez Garrido J."/>
        </authorList>
    </citation>
    <scope>NUCLEOTIDE SEQUENCE</scope>
    <source>
        <strain evidence="9">A484AB</strain>
    </source>
</reference>
<evidence type="ECO:0000256" key="1">
    <source>
        <dbReference type="ARBA" id="ARBA00004304"/>
    </source>
</evidence>
<evidence type="ECO:0000313" key="10">
    <source>
        <dbReference type="Proteomes" id="UP001152795"/>
    </source>
</evidence>
<protein>
    <recommendedName>
        <fullName evidence="7">Cytochrome c oxidase assembly factor 3</fullName>
    </recommendedName>
</protein>
<evidence type="ECO:0000256" key="3">
    <source>
        <dbReference type="ARBA" id="ARBA00022692"/>
    </source>
</evidence>
<dbReference type="PANTHER" id="PTHR15642:SF3">
    <property type="entry name" value="CYTOCHROME C OXIDASE ASSEMBLY FACTOR 3 HOMOLOG, MITOCHONDRIAL"/>
    <property type="match status" value="1"/>
</dbReference>
<sequence length="74" mass="8375">MADSIGKSGAKAGMESGISKEKYAEQNRINTYRILAKYRKRNMLMFSGLLASVCGIYAYSMFAVRQEDFSDFEK</sequence>
<dbReference type="OrthoDB" id="5959746at2759"/>
<dbReference type="Proteomes" id="UP001152795">
    <property type="component" value="Unassembled WGS sequence"/>
</dbReference>
<keyword evidence="7" id="KW-0999">Mitochondrion inner membrane</keyword>
<evidence type="ECO:0000256" key="4">
    <source>
        <dbReference type="ARBA" id="ARBA00022989"/>
    </source>
</evidence>
<evidence type="ECO:0000256" key="5">
    <source>
        <dbReference type="ARBA" id="ARBA00023128"/>
    </source>
</evidence>
<dbReference type="InterPro" id="IPR041752">
    <property type="entry name" value="Coa3"/>
</dbReference>
<name>A0A6S7HN23_PARCT</name>
<keyword evidence="3 7" id="KW-0812">Transmembrane</keyword>
<comment type="caution">
    <text evidence="9">The sequence shown here is derived from an EMBL/GenBank/DDBJ whole genome shotgun (WGS) entry which is preliminary data.</text>
</comment>
<feature type="transmembrane region" description="Helical" evidence="7">
    <location>
        <begin position="43"/>
        <end position="64"/>
    </location>
</feature>
<dbReference type="PANTHER" id="PTHR15642">
    <property type="entry name" value="CYTOCHROME C OXIDASE ASSEMBLY FACTOR 3, MITOCHONDRIAL"/>
    <property type="match status" value="1"/>
</dbReference>
<dbReference type="GO" id="GO:0005743">
    <property type="term" value="C:mitochondrial inner membrane"/>
    <property type="evidence" value="ECO:0007669"/>
    <property type="project" value="UniProtKB-UniRule"/>
</dbReference>
<comment type="subcellular location">
    <subcellularLocation>
        <location evidence="1">Mitochondrion membrane</location>
        <topology evidence="1">Single-pass membrane protein</topology>
    </subcellularLocation>
</comment>
<keyword evidence="10" id="KW-1185">Reference proteome</keyword>
<comment type="similarity">
    <text evidence="2 7">Belongs to the COA3 family.</text>
</comment>
<keyword evidence="6 7" id="KW-0472">Membrane</keyword>
<dbReference type="InterPro" id="IPR018628">
    <property type="entry name" value="Coa3_CC"/>
</dbReference>